<sequence length="130" mass="14899">MDDKEASTSAVTPPMKVRRTCYYDVDWKSRFSWLHKCDEDNTKSYCKLCKTTLTVTYDGVKALTQHINTALSQRMNTFFTPKGSARSEKVSIAELAEVYHSIKYQILYVAQDCSLKVLKQVITDSEIVNK</sequence>
<reference evidence="1" key="1">
    <citation type="submission" date="2021-04" db="EMBL/GenBank/DDBJ databases">
        <authorList>
            <person name="Tunstrom K."/>
        </authorList>
    </citation>
    <scope>NUCLEOTIDE SEQUENCE</scope>
</reference>
<evidence type="ECO:0000313" key="2">
    <source>
        <dbReference type="Proteomes" id="UP000691718"/>
    </source>
</evidence>
<keyword evidence="2" id="KW-1185">Reference proteome</keyword>
<protein>
    <submittedName>
        <fullName evidence="1">(apollo) hypothetical protein</fullName>
    </submittedName>
</protein>
<proteinExistence type="predicted"/>
<comment type="caution">
    <text evidence="1">The sequence shown here is derived from an EMBL/GenBank/DDBJ whole genome shotgun (WGS) entry which is preliminary data.</text>
</comment>
<gene>
    <name evidence="1" type="ORF">PAPOLLO_LOCUS3224</name>
</gene>
<name>A0A8S3W8G6_PARAO</name>
<dbReference type="AlphaFoldDB" id="A0A8S3W8G6"/>
<organism evidence="1 2">
    <name type="scientific">Parnassius apollo</name>
    <name type="common">Apollo butterfly</name>
    <name type="synonym">Papilio apollo</name>
    <dbReference type="NCBI Taxonomy" id="110799"/>
    <lineage>
        <taxon>Eukaryota</taxon>
        <taxon>Metazoa</taxon>
        <taxon>Ecdysozoa</taxon>
        <taxon>Arthropoda</taxon>
        <taxon>Hexapoda</taxon>
        <taxon>Insecta</taxon>
        <taxon>Pterygota</taxon>
        <taxon>Neoptera</taxon>
        <taxon>Endopterygota</taxon>
        <taxon>Lepidoptera</taxon>
        <taxon>Glossata</taxon>
        <taxon>Ditrysia</taxon>
        <taxon>Papilionoidea</taxon>
        <taxon>Papilionidae</taxon>
        <taxon>Parnassiinae</taxon>
        <taxon>Parnassini</taxon>
        <taxon>Parnassius</taxon>
        <taxon>Parnassius</taxon>
    </lineage>
</organism>
<accession>A0A8S3W8G6</accession>
<evidence type="ECO:0000313" key="1">
    <source>
        <dbReference type="EMBL" id="CAG4945984.1"/>
    </source>
</evidence>
<dbReference type="EMBL" id="CAJQZP010000209">
    <property type="protein sequence ID" value="CAG4945984.1"/>
    <property type="molecule type" value="Genomic_DNA"/>
</dbReference>
<dbReference type="Proteomes" id="UP000691718">
    <property type="component" value="Unassembled WGS sequence"/>
</dbReference>
<dbReference type="OrthoDB" id="6159421at2759"/>